<feature type="region of interest" description="Disordered" evidence="5">
    <location>
        <begin position="47"/>
        <end position="93"/>
    </location>
</feature>
<sequence>MNVIPCLTWVRRGVSKNTPDRFELLYLCFIYKQVQWAGQVRKIDDETEDIDEDNDNEIEEDEPNKNSSKNEKLGKRKHDDEEEEDAEGAGHDIDDIAAKYGLDDYDNDDQDKGNFLQGIGHLVYHADDEDDPYITLKGERHVFYVIYFKQMDSDEEDFEIKATDNIIVAGRAKKDACSLEIHGSFVAVGSMEPTIEIWDLDVVDSLEPVAVLGAKVKKKNKKKGTVGHTDAVLDLSWNSNVRHVLASASADFTAGIWDLSQGKIATTDKGLVYYIDSRQDKPVFTLSAHSEAVTGICQSSQVPGLLVTTSTDGAFKVWDVQDNKPSSILDRNLKMGQIQSLGGCPEAPFVFAIGGEEDLKVWDIRESAAVRRHFYSRAPPNVTMETVEGTEEQEIAGATATALETLSIDSKPNKKKKNKNKKKSDSAKADDDDSVVLDELDIDNSLQQNEEKKKKKKRKKKKKQEES</sequence>
<evidence type="ECO:0000313" key="6">
    <source>
        <dbReference type="EMBL" id="KAJ8315269.1"/>
    </source>
</evidence>
<gene>
    <name evidence="6" type="ORF">KUTeg_007419</name>
</gene>
<dbReference type="PROSITE" id="PS50082">
    <property type="entry name" value="WD_REPEATS_2"/>
    <property type="match status" value="2"/>
</dbReference>
<feature type="compositionally biased region" description="Basic and acidic residues" evidence="5">
    <location>
        <begin position="68"/>
        <end position="79"/>
    </location>
</feature>
<dbReference type="InterPro" id="IPR044285">
    <property type="entry name" value="PWP1"/>
</dbReference>
<dbReference type="InterPro" id="IPR020472">
    <property type="entry name" value="WD40_PAC1"/>
</dbReference>
<dbReference type="InterPro" id="IPR036322">
    <property type="entry name" value="WD40_repeat_dom_sf"/>
</dbReference>
<accession>A0ABQ9FD86</accession>
<evidence type="ECO:0000256" key="5">
    <source>
        <dbReference type="SAM" id="MobiDB-lite"/>
    </source>
</evidence>
<evidence type="ECO:0000256" key="1">
    <source>
        <dbReference type="ARBA" id="ARBA00022553"/>
    </source>
</evidence>
<feature type="compositionally biased region" description="Acidic residues" evidence="5">
    <location>
        <begin position="430"/>
        <end position="442"/>
    </location>
</feature>
<dbReference type="Proteomes" id="UP001217089">
    <property type="component" value="Unassembled WGS sequence"/>
</dbReference>
<evidence type="ECO:0000256" key="4">
    <source>
        <dbReference type="PROSITE-ProRule" id="PRU00221"/>
    </source>
</evidence>
<name>A0ABQ9FD86_TEGGR</name>
<feature type="repeat" description="WD" evidence="4">
    <location>
        <begin position="286"/>
        <end position="328"/>
    </location>
</feature>
<dbReference type="PANTHER" id="PTHR14091:SF0">
    <property type="entry name" value="PERIODIC TRYPTOPHAN PROTEIN 1 HOMOLOG"/>
    <property type="match status" value="1"/>
</dbReference>
<dbReference type="Gene3D" id="2.130.10.10">
    <property type="entry name" value="YVTN repeat-like/Quinoprotein amine dehydrogenase"/>
    <property type="match status" value="2"/>
</dbReference>
<dbReference type="InterPro" id="IPR015943">
    <property type="entry name" value="WD40/YVTN_repeat-like_dom_sf"/>
</dbReference>
<dbReference type="SUPFAM" id="SSF50978">
    <property type="entry name" value="WD40 repeat-like"/>
    <property type="match status" value="1"/>
</dbReference>
<evidence type="ECO:0000256" key="2">
    <source>
        <dbReference type="ARBA" id="ARBA00022574"/>
    </source>
</evidence>
<feature type="repeat" description="WD" evidence="4">
    <location>
        <begin position="225"/>
        <end position="267"/>
    </location>
</feature>
<feature type="compositionally biased region" description="Basic residues" evidence="5">
    <location>
        <begin position="453"/>
        <end position="467"/>
    </location>
</feature>
<evidence type="ECO:0000256" key="3">
    <source>
        <dbReference type="ARBA" id="ARBA00022737"/>
    </source>
</evidence>
<dbReference type="EMBL" id="JARBDR010000337">
    <property type="protein sequence ID" value="KAJ8315269.1"/>
    <property type="molecule type" value="Genomic_DNA"/>
</dbReference>
<feature type="compositionally biased region" description="Acidic residues" evidence="5">
    <location>
        <begin position="47"/>
        <end position="62"/>
    </location>
</feature>
<dbReference type="InterPro" id="IPR019775">
    <property type="entry name" value="WD40_repeat_CS"/>
</dbReference>
<dbReference type="SMART" id="SM00320">
    <property type="entry name" value="WD40"/>
    <property type="match status" value="4"/>
</dbReference>
<proteinExistence type="predicted"/>
<dbReference type="PRINTS" id="PR00320">
    <property type="entry name" value="GPROTEINBRPT"/>
</dbReference>
<keyword evidence="7" id="KW-1185">Reference proteome</keyword>
<dbReference type="InterPro" id="IPR001680">
    <property type="entry name" value="WD40_rpt"/>
</dbReference>
<feature type="compositionally biased region" description="Basic residues" evidence="5">
    <location>
        <begin position="413"/>
        <end position="422"/>
    </location>
</feature>
<organism evidence="6 7">
    <name type="scientific">Tegillarca granosa</name>
    <name type="common">Malaysian cockle</name>
    <name type="synonym">Anadara granosa</name>
    <dbReference type="NCBI Taxonomy" id="220873"/>
    <lineage>
        <taxon>Eukaryota</taxon>
        <taxon>Metazoa</taxon>
        <taxon>Spiralia</taxon>
        <taxon>Lophotrochozoa</taxon>
        <taxon>Mollusca</taxon>
        <taxon>Bivalvia</taxon>
        <taxon>Autobranchia</taxon>
        <taxon>Pteriomorphia</taxon>
        <taxon>Arcoida</taxon>
        <taxon>Arcoidea</taxon>
        <taxon>Arcidae</taxon>
        <taxon>Tegillarca</taxon>
    </lineage>
</organism>
<feature type="region of interest" description="Disordered" evidence="5">
    <location>
        <begin position="403"/>
        <end position="467"/>
    </location>
</feature>
<comment type="caution">
    <text evidence="6">The sequence shown here is derived from an EMBL/GenBank/DDBJ whole genome shotgun (WGS) entry which is preliminary data.</text>
</comment>
<dbReference type="PANTHER" id="PTHR14091">
    <property type="entry name" value="PERIODIC TRYPTOPHAN PROTEIN 1"/>
    <property type="match status" value="1"/>
</dbReference>
<dbReference type="PROSITE" id="PS00678">
    <property type="entry name" value="WD_REPEATS_1"/>
    <property type="match status" value="1"/>
</dbReference>
<dbReference type="Pfam" id="PF00400">
    <property type="entry name" value="WD40"/>
    <property type="match status" value="2"/>
</dbReference>
<keyword evidence="2 4" id="KW-0853">WD repeat</keyword>
<keyword evidence="3" id="KW-0677">Repeat</keyword>
<protein>
    <submittedName>
        <fullName evidence="6">Uncharacterized protein</fullName>
    </submittedName>
</protein>
<dbReference type="PROSITE" id="PS50294">
    <property type="entry name" value="WD_REPEATS_REGION"/>
    <property type="match status" value="2"/>
</dbReference>
<evidence type="ECO:0000313" key="7">
    <source>
        <dbReference type="Proteomes" id="UP001217089"/>
    </source>
</evidence>
<reference evidence="6 7" key="1">
    <citation type="submission" date="2022-12" db="EMBL/GenBank/DDBJ databases">
        <title>Chromosome-level genome of Tegillarca granosa.</title>
        <authorList>
            <person name="Kim J."/>
        </authorList>
    </citation>
    <scope>NUCLEOTIDE SEQUENCE [LARGE SCALE GENOMIC DNA]</scope>
    <source>
        <strain evidence="6">Teg-2019</strain>
        <tissue evidence="6">Adductor muscle</tissue>
    </source>
</reference>
<keyword evidence="1" id="KW-0597">Phosphoprotein</keyword>